<dbReference type="GO" id="GO:0022857">
    <property type="term" value="F:transmembrane transporter activity"/>
    <property type="evidence" value="ECO:0007669"/>
    <property type="project" value="InterPro"/>
</dbReference>
<feature type="transmembrane region" description="Helical" evidence="6">
    <location>
        <begin position="130"/>
        <end position="150"/>
    </location>
</feature>
<dbReference type="PANTHER" id="PTHR23502">
    <property type="entry name" value="MAJOR FACILITATOR SUPERFAMILY"/>
    <property type="match status" value="1"/>
</dbReference>
<sequence length="536" mass="59722">MTADTPDYTTDRIDEMYDKQSLSELSSLSSSQSSVSSHTPEEINEDTANRLERLSTVTSKQKSENGSSVYDVCFISDGPPDPENVIKFFSTAKKWYISLLVTFTCMVIAMISSCWTFVSPHVMKKFNISHEVSVLGITLYVFGLAFGPLFLSPISELYGRRMTFIFSLTMSLAFQCLVTWSSTIAGVMIGRFLSGFFGSSFLSVAGGSLSDLFTKDEITVPMAIFTTAGFLGPSLGPIISGAFNSTDYRWTFITFIITSGVCLILIIATVPETYPPVLLINKAKRIRKETGDDNYKAPLETIRAETSFLSAVLLSARRPFALLLFDPMMGVLCFYTGFELAIIYLYFVAFPYIFETIYHFRVMGVACAYIGMLVGMILGACTSFQLQKNYERRVKANGGKSTPEMRFEPLFYGAFLNPIGLMIFAWTCYPQVHWIGPIIGSGIFGSGVFFAFTGIFNYTVDAYRKYTASGLACNAFVRCFMGGIFPLFGLQMYKKMGINWAGFFLAMITVLLIPVPFLFTKYGAYLRAKSPYTWSE</sequence>
<name>A0AAV5RRI2_MAUHU</name>
<reference evidence="8 9" key="1">
    <citation type="journal article" date="2023" name="Elife">
        <title>Identification of key yeast species and microbe-microbe interactions impacting larval growth of Drosophila in the wild.</title>
        <authorList>
            <person name="Mure A."/>
            <person name="Sugiura Y."/>
            <person name="Maeda R."/>
            <person name="Honda K."/>
            <person name="Sakurai N."/>
            <person name="Takahashi Y."/>
            <person name="Watada M."/>
            <person name="Katoh T."/>
            <person name="Gotoh A."/>
            <person name="Gotoh Y."/>
            <person name="Taniguchi I."/>
            <person name="Nakamura K."/>
            <person name="Hayashi T."/>
            <person name="Katayama T."/>
            <person name="Uemura T."/>
            <person name="Hattori Y."/>
        </authorList>
    </citation>
    <scope>NUCLEOTIDE SEQUENCE [LARGE SCALE GENOMIC DNA]</scope>
    <source>
        <strain evidence="8 9">KH-74</strain>
    </source>
</reference>
<evidence type="ECO:0000259" key="7">
    <source>
        <dbReference type="PROSITE" id="PS50850"/>
    </source>
</evidence>
<dbReference type="PROSITE" id="PS00216">
    <property type="entry name" value="SUGAR_TRANSPORT_1"/>
    <property type="match status" value="1"/>
</dbReference>
<feature type="transmembrane region" description="Helical" evidence="6">
    <location>
        <begin position="250"/>
        <end position="270"/>
    </location>
</feature>
<feature type="transmembrane region" description="Helical" evidence="6">
    <location>
        <begin position="432"/>
        <end position="456"/>
    </location>
</feature>
<dbReference type="InterPro" id="IPR020846">
    <property type="entry name" value="MFS_dom"/>
</dbReference>
<evidence type="ECO:0000256" key="5">
    <source>
        <dbReference type="SAM" id="MobiDB-lite"/>
    </source>
</evidence>
<feature type="transmembrane region" description="Helical" evidence="6">
    <location>
        <begin position="332"/>
        <end position="354"/>
    </location>
</feature>
<gene>
    <name evidence="8" type="ORF">DAKH74_006360</name>
</gene>
<evidence type="ECO:0000256" key="1">
    <source>
        <dbReference type="ARBA" id="ARBA00004141"/>
    </source>
</evidence>
<feature type="transmembrane region" description="Helical" evidence="6">
    <location>
        <begin position="500"/>
        <end position="519"/>
    </location>
</feature>
<feature type="transmembrane region" description="Helical" evidence="6">
    <location>
        <begin position="162"/>
        <end position="180"/>
    </location>
</feature>
<evidence type="ECO:0000256" key="4">
    <source>
        <dbReference type="ARBA" id="ARBA00023136"/>
    </source>
</evidence>
<dbReference type="InterPro" id="IPR036259">
    <property type="entry name" value="MFS_trans_sf"/>
</dbReference>
<dbReference type="SUPFAM" id="SSF103473">
    <property type="entry name" value="MFS general substrate transporter"/>
    <property type="match status" value="1"/>
</dbReference>
<dbReference type="Proteomes" id="UP001377567">
    <property type="component" value="Unassembled WGS sequence"/>
</dbReference>
<evidence type="ECO:0000256" key="3">
    <source>
        <dbReference type="ARBA" id="ARBA00022989"/>
    </source>
</evidence>
<evidence type="ECO:0000256" key="2">
    <source>
        <dbReference type="ARBA" id="ARBA00022692"/>
    </source>
</evidence>
<dbReference type="CDD" id="cd17323">
    <property type="entry name" value="MFS_Tpo1_MDR_like"/>
    <property type="match status" value="1"/>
</dbReference>
<organism evidence="8 9">
    <name type="scientific">Maudiozyma humilis</name>
    <name type="common">Sour dough yeast</name>
    <name type="synonym">Kazachstania humilis</name>
    <dbReference type="NCBI Taxonomy" id="51915"/>
    <lineage>
        <taxon>Eukaryota</taxon>
        <taxon>Fungi</taxon>
        <taxon>Dikarya</taxon>
        <taxon>Ascomycota</taxon>
        <taxon>Saccharomycotina</taxon>
        <taxon>Saccharomycetes</taxon>
        <taxon>Saccharomycetales</taxon>
        <taxon>Saccharomycetaceae</taxon>
        <taxon>Maudiozyma</taxon>
    </lineage>
</organism>
<keyword evidence="4 6" id="KW-0472">Membrane</keyword>
<keyword evidence="3 6" id="KW-1133">Transmembrane helix</keyword>
<dbReference type="GO" id="GO:0042908">
    <property type="term" value="P:xenobiotic transport"/>
    <property type="evidence" value="ECO:0007669"/>
    <property type="project" value="UniProtKB-ARBA"/>
</dbReference>
<evidence type="ECO:0000256" key="6">
    <source>
        <dbReference type="SAM" id="Phobius"/>
    </source>
</evidence>
<feature type="transmembrane region" description="Helical" evidence="6">
    <location>
        <begin position="222"/>
        <end position="243"/>
    </location>
</feature>
<feature type="transmembrane region" description="Helical" evidence="6">
    <location>
        <begin position="468"/>
        <end position="488"/>
    </location>
</feature>
<feature type="region of interest" description="Disordered" evidence="5">
    <location>
        <begin position="22"/>
        <end position="48"/>
    </location>
</feature>
<proteinExistence type="predicted"/>
<keyword evidence="9" id="KW-1185">Reference proteome</keyword>
<comment type="subcellular location">
    <subcellularLocation>
        <location evidence="1">Membrane</location>
        <topology evidence="1">Multi-pass membrane protein</topology>
    </subcellularLocation>
</comment>
<dbReference type="EMBL" id="BTGD01000001">
    <property type="protein sequence ID" value="GMM54020.1"/>
    <property type="molecule type" value="Genomic_DNA"/>
</dbReference>
<feature type="transmembrane region" description="Helical" evidence="6">
    <location>
        <begin position="360"/>
        <end position="386"/>
    </location>
</feature>
<dbReference type="PROSITE" id="PS50850">
    <property type="entry name" value="MFS"/>
    <property type="match status" value="1"/>
</dbReference>
<feature type="compositionally biased region" description="Low complexity" evidence="5">
    <location>
        <begin position="22"/>
        <end position="37"/>
    </location>
</feature>
<evidence type="ECO:0000313" key="9">
    <source>
        <dbReference type="Proteomes" id="UP001377567"/>
    </source>
</evidence>
<evidence type="ECO:0000313" key="8">
    <source>
        <dbReference type="EMBL" id="GMM54020.1"/>
    </source>
</evidence>
<dbReference type="Pfam" id="PF07690">
    <property type="entry name" value="MFS_1"/>
    <property type="match status" value="1"/>
</dbReference>
<dbReference type="PANTHER" id="PTHR23502:SF7">
    <property type="entry name" value="DRUG_PROTON ANTIPORTER YHK8-RELATED"/>
    <property type="match status" value="1"/>
</dbReference>
<dbReference type="InterPro" id="IPR011701">
    <property type="entry name" value="MFS"/>
</dbReference>
<dbReference type="AlphaFoldDB" id="A0AAV5RRI2"/>
<dbReference type="Gene3D" id="1.20.1250.20">
    <property type="entry name" value="MFS general substrate transporter like domains"/>
    <property type="match status" value="1"/>
</dbReference>
<dbReference type="InterPro" id="IPR005829">
    <property type="entry name" value="Sugar_transporter_CS"/>
</dbReference>
<feature type="domain" description="Major facilitator superfamily (MFS) profile" evidence="7">
    <location>
        <begin position="90"/>
        <end position="524"/>
    </location>
</feature>
<dbReference type="FunFam" id="1.20.1250.20:FF:000082">
    <property type="entry name" value="MFS multidrug transporter, putative"/>
    <property type="match status" value="1"/>
</dbReference>
<feature type="transmembrane region" description="Helical" evidence="6">
    <location>
        <begin position="407"/>
        <end position="426"/>
    </location>
</feature>
<keyword evidence="2 6" id="KW-0812">Transmembrane</keyword>
<dbReference type="GO" id="GO:0005886">
    <property type="term" value="C:plasma membrane"/>
    <property type="evidence" value="ECO:0007669"/>
    <property type="project" value="TreeGrafter"/>
</dbReference>
<comment type="caution">
    <text evidence="8">The sequence shown here is derived from an EMBL/GenBank/DDBJ whole genome shotgun (WGS) entry which is preliminary data.</text>
</comment>
<accession>A0AAV5RRI2</accession>
<feature type="transmembrane region" description="Helical" evidence="6">
    <location>
        <begin position="95"/>
        <end position="118"/>
    </location>
</feature>
<dbReference type="GO" id="GO:0140115">
    <property type="term" value="P:export across plasma membrane"/>
    <property type="evidence" value="ECO:0007669"/>
    <property type="project" value="UniProtKB-ARBA"/>
</dbReference>
<protein>
    <recommendedName>
        <fullName evidence="7">Major facilitator superfamily (MFS) profile domain-containing protein</fullName>
    </recommendedName>
</protein>